<dbReference type="Gene3D" id="3.40.50.300">
    <property type="entry name" value="P-loop containing nucleotide triphosphate hydrolases"/>
    <property type="match status" value="1"/>
</dbReference>
<organism evidence="1">
    <name type="scientific">Neobacillus citreus</name>
    <dbReference type="NCBI Taxonomy" id="2833578"/>
    <lineage>
        <taxon>Bacteria</taxon>
        <taxon>Bacillati</taxon>
        <taxon>Bacillota</taxon>
        <taxon>Bacilli</taxon>
        <taxon>Bacillales</taxon>
        <taxon>Bacillaceae</taxon>
        <taxon>Neobacillus</taxon>
    </lineage>
</organism>
<dbReference type="SUPFAM" id="SSF52540">
    <property type="entry name" value="P-loop containing nucleoside triphosphate hydrolases"/>
    <property type="match status" value="1"/>
</dbReference>
<protein>
    <submittedName>
        <fullName evidence="1">Uncharacterized protein</fullName>
    </submittedName>
</protein>
<dbReference type="InterPro" id="IPR027417">
    <property type="entry name" value="P-loop_NTPase"/>
</dbReference>
<comment type="caution">
    <text evidence="1">The sequence shown here is derived from an EMBL/GenBank/DDBJ whole genome shotgun (WGS) entry which is preliminary data.</text>
</comment>
<sequence length="188" mass="20053">MPEAGGVADSAATTESGRGGVLADLVRRVREGAAERAVVLIDGRSGTGKTTLGNALASELGAQVVHLDDVYPGWDGLLAASEAVVRDILGEPSGYRRWDWTTSEPDGWAGIDPRLPVVIEGCGALSRASARCASLRVWLEADDDLRWRRAIGRDGDTFARQWERWAAQEAVFIAAEDPAGLADVVLRT</sequence>
<dbReference type="NCBIfam" id="NF005115">
    <property type="entry name" value="PRK06547.1"/>
    <property type="match status" value="1"/>
</dbReference>
<reference evidence="1" key="1">
    <citation type="submission" date="2021-05" db="EMBL/GenBank/DDBJ databases">
        <title>Novel Bacillus species.</title>
        <authorList>
            <person name="Liu G."/>
        </authorList>
    </citation>
    <scope>NUCLEOTIDE SEQUENCE</scope>
    <source>
        <strain evidence="1">FJAT-50051</strain>
    </source>
</reference>
<gene>
    <name evidence="1" type="ORF">KHB02_15090</name>
</gene>
<dbReference type="EMBL" id="JAGYPE010000002">
    <property type="protein sequence ID" value="MBS4182722.1"/>
    <property type="molecule type" value="Genomic_DNA"/>
</dbReference>
<evidence type="ECO:0000313" key="1">
    <source>
        <dbReference type="EMBL" id="MBS4182722.1"/>
    </source>
</evidence>
<proteinExistence type="predicted"/>
<accession>A0A942Y8T3</accession>
<dbReference type="AlphaFoldDB" id="A0A942Y8T3"/>
<name>A0A942Y8T3_9BACI</name>